<sequence>LYNVTKQLDQNPIQWSLIFTITRGLRLLHDVRLLPRPQEPDQYAKELWMIMLAKMINHEEDFDKANLVLTVDTQRGLQSLFDYIIYLGIKPTEVLPHFFQSNRIHTDSGMTTIGTYLLTLFKHQITSWFGTTPHFITDNVGETNTIEQCRPAVTFLSTVLDLCSREKDIRQKYGSQFIDGIYTCWPQFSSLYYSTNVDDKLLIVTLLTKTFII</sequence>
<comment type="caution">
    <text evidence="1">The sequence shown here is derived from an EMBL/GenBank/DDBJ whole genome shotgun (WGS) entry which is preliminary data.</text>
</comment>
<dbReference type="AlphaFoldDB" id="A0A8S3HDR6"/>
<dbReference type="EMBL" id="CAJOBJ010329925">
    <property type="protein sequence ID" value="CAF5181141.1"/>
    <property type="molecule type" value="Genomic_DNA"/>
</dbReference>
<dbReference type="Proteomes" id="UP000681720">
    <property type="component" value="Unassembled WGS sequence"/>
</dbReference>
<protein>
    <submittedName>
        <fullName evidence="1">Uncharacterized protein</fullName>
    </submittedName>
</protein>
<evidence type="ECO:0000313" key="2">
    <source>
        <dbReference type="Proteomes" id="UP000681720"/>
    </source>
</evidence>
<name>A0A8S3HDR6_9BILA</name>
<feature type="non-terminal residue" evidence="1">
    <location>
        <position position="213"/>
    </location>
</feature>
<proteinExistence type="predicted"/>
<gene>
    <name evidence="1" type="ORF">GIL414_LOCUS69352</name>
</gene>
<reference evidence="1" key="1">
    <citation type="submission" date="2021-02" db="EMBL/GenBank/DDBJ databases">
        <authorList>
            <person name="Nowell W R."/>
        </authorList>
    </citation>
    <scope>NUCLEOTIDE SEQUENCE</scope>
</reference>
<organism evidence="1 2">
    <name type="scientific">Rotaria magnacalcarata</name>
    <dbReference type="NCBI Taxonomy" id="392030"/>
    <lineage>
        <taxon>Eukaryota</taxon>
        <taxon>Metazoa</taxon>
        <taxon>Spiralia</taxon>
        <taxon>Gnathifera</taxon>
        <taxon>Rotifera</taxon>
        <taxon>Eurotatoria</taxon>
        <taxon>Bdelloidea</taxon>
        <taxon>Philodinida</taxon>
        <taxon>Philodinidae</taxon>
        <taxon>Rotaria</taxon>
    </lineage>
</organism>
<accession>A0A8S3HDR6</accession>
<feature type="non-terminal residue" evidence="1">
    <location>
        <position position="1"/>
    </location>
</feature>
<evidence type="ECO:0000313" key="1">
    <source>
        <dbReference type="EMBL" id="CAF5181141.1"/>
    </source>
</evidence>